<gene>
    <name evidence="2" type="ORF">SGODD07_00344</name>
</gene>
<dbReference type="EMBL" id="LQRC01000059">
    <property type="protein sequence ID" value="KXT73813.1"/>
    <property type="molecule type" value="Genomic_DNA"/>
</dbReference>
<dbReference type="Proteomes" id="UP000070096">
    <property type="component" value="Unassembled WGS sequence"/>
</dbReference>
<name>A0A139ND99_STRGN</name>
<accession>A0A139ND99</accession>
<dbReference type="AlphaFoldDB" id="A0A139ND99"/>
<protein>
    <submittedName>
        <fullName evidence="2">Uncharacterized protein</fullName>
    </submittedName>
</protein>
<reference evidence="2 3" key="1">
    <citation type="submission" date="2016-01" db="EMBL/GenBank/DDBJ databases">
        <title>Highly variable Streptococcus oralis are common among viridans streptococci isolated from primates.</title>
        <authorList>
            <person name="Denapaite D."/>
            <person name="Rieger M."/>
            <person name="Koendgen S."/>
            <person name="Brueckner R."/>
            <person name="Ochigava I."/>
            <person name="Kappeler P."/>
            <person name="Maetz-Rensing K."/>
            <person name="Leendertz F."/>
            <person name="Hakenbeck R."/>
        </authorList>
    </citation>
    <scope>NUCLEOTIDE SEQUENCE [LARGE SCALE GENOMIC DNA]</scope>
    <source>
        <strain evidence="2 3">DD07</strain>
    </source>
</reference>
<comment type="caution">
    <text evidence="2">The sequence shown here is derived from an EMBL/GenBank/DDBJ whole genome shotgun (WGS) entry which is preliminary data.</text>
</comment>
<dbReference type="PATRIC" id="fig|1302.21.peg.390"/>
<keyword evidence="1" id="KW-0812">Transmembrane</keyword>
<proteinExistence type="predicted"/>
<feature type="transmembrane region" description="Helical" evidence="1">
    <location>
        <begin position="42"/>
        <end position="64"/>
    </location>
</feature>
<keyword evidence="1" id="KW-1133">Transmembrane helix</keyword>
<evidence type="ECO:0000256" key="1">
    <source>
        <dbReference type="SAM" id="Phobius"/>
    </source>
</evidence>
<evidence type="ECO:0000313" key="3">
    <source>
        <dbReference type="Proteomes" id="UP000070096"/>
    </source>
</evidence>
<evidence type="ECO:0000313" key="2">
    <source>
        <dbReference type="EMBL" id="KXT73813.1"/>
    </source>
</evidence>
<organism evidence="2 3">
    <name type="scientific">Streptococcus gordonii</name>
    <dbReference type="NCBI Taxonomy" id="1302"/>
    <lineage>
        <taxon>Bacteria</taxon>
        <taxon>Bacillati</taxon>
        <taxon>Bacillota</taxon>
        <taxon>Bacilli</taxon>
        <taxon>Lactobacillales</taxon>
        <taxon>Streptococcaceae</taxon>
        <taxon>Streptococcus</taxon>
    </lineage>
</organism>
<sequence>MQKEIKASVTSSLIWVILGSLGLLFLLFNLPSALQKNDTVGVVFTGIFGIILLGIVIAFGHLAIKAPQKIREKYQSIYERYPELTDQHQLIQEKALVKDDFNSLYLYRDALFLVKKRLIMPVYLNEIESITLKIEWVHAGNVKTKNFFLYTKNGKEQQKIGLGIIDPNKYQHLMAFFEKVLELKPDLVFQNEVESK</sequence>
<keyword evidence="1" id="KW-0472">Membrane</keyword>
<feature type="transmembrane region" description="Helical" evidence="1">
    <location>
        <begin position="12"/>
        <end position="30"/>
    </location>
</feature>